<feature type="region of interest" description="Disordered" evidence="3">
    <location>
        <begin position="132"/>
        <end position="171"/>
    </location>
</feature>
<dbReference type="CDD" id="cd03443">
    <property type="entry name" value="PaaI_thioesterase"/>
    <property type="match status" value="1"/>
</dbReference>
<feature type="compositionally biased region" description="Gly residues" evidence="3">
    <location>
        <begin position="147"/>
        <end position="156"/>
    </location>
</feature>
<dbReference type="InterPro" id="IPR039298">
    <property type="entry name" value="ACOT13"/>
</dbReference>
<dbReference type="EMBL" id="JBHLYQ010000046">
    <property type="protein sequence ID" value="MFC0081744.1"/>
    <property type="molecule type" value="Genomic_DNA"/>
</dbReference>
<evidence type="ECO:0000313" key="6">
    <source>
        <dbReference type="Proteomes" id="UP001589788"/>
    </source>
</evidence>
<comment type="caution">
    <text evidence="5">The sequence shown here is derived from an EMBL/GenBank/DDBJ whole genome shotgun (WGS) entry which is preliminary data.</text>
</comment>
<evidence type="ECO:0000256" key="2">
    <source>
        <dbReference type="ARBA" id="ARBA00022801"/>
    </source>
</evidence>
<sequence length="171" mass="17777">MSPARHLQVPPNCDLTLGLVCEDKTTPGRTRWRMLADERFVNPAGIVQGGFLAALCDSAMGAATVTWAAGRPVWTANVEMKVSFLRPVRPGTTLWCTAEVVGGGRRVAFVEAEVRSATEVVARASSTYLLTERTVPGQGDDPPAGAEPGGSLGVGGYPAANRAASGPGRDG</sequence>
<dbReference type="NCBIfam" id="TIGR00369">
    <property type="entry name" value="unchar_dom_1"/>
    <property type="match status" value="1"/>
</dbReference>
<dbReference type="RefSeq" id="WP_377789035.1">
    <property type="nucleotide sequence ID" value="NZ_JBHLYQ010000046.1"/>
</dbReference>
<evidence type="ECO:0000256" key="1">
    <source>
        <dbReference type="ARBA" id="ARBA00008324"/>
    </source>
</evidence>
<dbReference type="InterPro" id="IPR003736">
    <property type="entry name" value="PAAI_dom"/>
</dbReference>
<gene>
    <name evidence="5" type="ORF">ACFFRE_06250</name>
</gene>
<dbReference type="InterPro" id="IPR029069">
    <property type="entry name" value="HotDog_dom_sf"/>
</dbReference>
<accession>A0ABV6C238</accession>
<evidence type="ECO:0000259" key="4">
    <source>
        <dbReference type="Pfam" id="PF03061"/>
    </source>
</evidence>
<keyword evidence="6" id="KW-1185">Reference proteome</keyword>
<evidence type="ECO:0000313" key="5">
    <source>
        <dbReference type="EMBL" id="MFC0081744.1"/>
    </source>
</evidence>
<organism evidence="5 6">
    <name type="scientific">Aciditerrimonas ferrireducens</name>
    <dbReference type="NCBI Taxonomy" id="667306"/>
    <lineage>
        <taxon>Bacteria</taxon>
        <taxon>Bacillati</taxon>
        <taxon>Actinomycetota</taxon>
        <taxon>Acidimicrobiia</taxon>
        <taxon>Acidimicrobiales</taxon>
        <taxon>Acidimicrobiaceae</taxon>
        <taxon>Aciditerrimonas</taxon>
    </lineage>
</organism>
<comment type="similarity">
    <text evidence="1">Belongs to the thioesterase PaaI family.</text>
</comment>
<dbReference type="EC" id="3.1.2.-" evidence="5"/>
<reference evidence="5 6" key="1">
    <citation type="submission" date="2024-09" db="EMBL/GenBank/DDBJ databases">
        <authorList>
            <person name="Sun Q."/>
            <person name="Mori K."/>
        </authorList>
    </citation>
    <scope>NUCLEOTIDE SEQUENCE [LARGE SCALE GENOMIC DNA]</scope>
    <source>
        <strain evidence="5 6">JCM 15389</strain>
    </source>
</reference>
<name>A0ABV6C238_9ACTN</name>
<dbReference type="GO" id="GO:0016787">
    <property type="term" value="F:hydrolase activity"/>
    <property type="evidence" value="ECO:0007669"/>
    <property type="project" value="UniProtKB-KW"/>
</dbReference>
<dbReference type="Pfam" id="PF03061">
    <property type="entry name" value="4HBT"/>
    <property type="match status" value="1"/>
</dbReference>
<dbReference type="SUPFAM" id="SSF54637">
    <property type="entry name" value="Thioesterase/thiol ester dehydrase-isomerase"/>
    <property type="match status" value="1"/>
</dbReference>
<dbReference type="Gene3D" id="3.10.129.10">
    <property type="entry name" value="Hotdog Thioesterase"/>
    <property type="match status" value="1"/>
</dbReference>
<feature type="domain" description="Thioesterase" evidence="4">
    <location>
        <begin position="45"/>
        <end position="120"/>
    </location>
</feature>
<proteinExistence type="inferred from homology"/>
<feature type="compositionally biased region" description="Low complexity" evidence="3">
    <location>
        <begin position="136"/>
        <end position="146"/>
    </location>
</feature>
<protein>
    <submittedName>
        <fullName evidence="5">PaaI family thioesterase</fullName>
        <ecNumber evidence="5">3.1.2.-</ecNumber>
    </submittedName>
</protein>
<dbReference type="InterPro" id="IPR006683">
    <property type="entry name" value="Thioestr_dom"/>
</dbReference>
<dbReference type="PANTHER" id="PTHR21660:SF1">
    <property type="entry name" value="ACYL-COENZYME A THIOESTERASE 13"/>
    <property type="match status" value="1"/>
</dbReference>
<keyword evidence="2 5" id="KW-0378">Hydrolase</keyword>
<dbReference type="Proteomes" id="UP001589788">
    <property type="component" value="Unassembled WGS sequence"/>
</dbReference>
<evidence type="ECO:0000256" key="3">
    <source>
        <dbReference type="SAM" id="MobiDB-lite"/>
    </source>
</evidence>
<dbReference type="PANTHER" id="PTHR21660">
    <property type="entry name" value="THIOESTERASE SUPERFAMILY MEMBER-RELATED"/>
    <property type="match status" value="1"/>
</dbReference>